<dbReference type="GO" id="GO:0032259">
    <property type="term" value="P:methylation"/>
    <property type="evidence" value="ECO:0007669"/>
    <property type="project" value="UniProtKB-KW"/>
</dbReference>
<dbReference type="NCBIfam" id="TIGR01469">
    <property type="entry name" value="cobA_cysG_Cterm"/>
    <property type="match status" value="1"/>
</dbReference>
<dbReference type="CDD" id="cd06578">
    <property type="entry name" value="HemD"/>
    <property type="match status" value="1"/>
</dbReference>
<dbReference type="RefSeq" id="WP_274374258.1">
    <property type="nucleotide sequence ID" value="NZ_CP072943.1"/>
</dbReference>
<evidence type="ECO:0000256" key="3">
    <source>
        <dbReference type="ARBA" id="ARBA00022679"/>
    </source>
</evidence>
<dbReference type="FunFam" id="3.40.1010.10:FF:000001">
    <property type="entry name" value="Siroheme synthase"/>
    <property type="match status" value="1"/>
</dbReference>
<protein>
    <recommendedName>
        <fullName evidence="1">uroporphyrinogen-III C-methyltransferase</fullName>
        <ecNumber evidence="1">2.1.1.107</ecNumber>
    </recommendedName>
</protein>
<keyword evidence="2 8" id="KW-0489">Methyltransferase</keyword>
<dbReference type="InterPro" id="IPR014776">
    <property type="entry name" value="4pyrrole_Mease_sub2"/>
</dbReference>
<keyword evidence="3 8" id="KW-0808">Transferase</keyword>
<evidence type="ECO:0000259" key="7">
    <source>
        <dbReference type="Pfam" id="PF02602"/>
    </source>
</evidence>
<proteinExistence type="predicted"/>
<dbReference type="PANTHER" id="PTHR45790">
    <property type="entry name" value="SIROHEME SYNTHASE-RELATED"/>
    <property type="match status" value="1"/>
</dbReference>
<reference evidence="9" key="1">
    <citation type="submission" date="2021-04" db="EMBL/GenBank/DDBJ databases">
        <title>A novel Synergistetes isolate from a pyrite-forming mixed culture.</title>
        <authorList>
            <person name="Bunk B."/>
            <person name="Sproer C."/>
            <person name="Spring S."/>
            <person name="Pester M."/>
        </authorList>
    </citation>
    <scope>NUCLEOTIDE SEQUENCE [LARGE SCALE GENOMIC DNA]</scope>
    <source>
        <strain evidence="9">J.5.4.2-T.3.5.2</strain>
    </source>
</reference>
<gene>
    <name evidence="8" type="primary">cobA</name>
    <name evidence="8" type="ORF">KAR29_03500</name>
</gene>
<dbReference type="Gene3D" id="3.40.1010.10">
    <property type="entry name" value="Cobalt-precorrin-4 Transmethylase, Domain 1"/>
    <property type="match status" value="1"/>
</dbReference>
<dbReference type="CDD" id="cd11642">
    <property type="entry name" value="SUMT"/>
    <property type="match status" value="1"/>
</dbReference>
<evidence type="ECO:0000256" key="4">
    <source>
        <dbReference type="ARBA" id="ARBA00022691"/>
    </source>
</evidence>
<feature type="domain" description="Tetrapyrrole biosynthesis uroporphyrinogen III synthase" evidence="7">
    <location>
        <begin position="261"/>
        <end position="477"/>
    </location>
</feature>
<dbReference type="GO" id="GO:0004851">
    <property type="term" value="F:uroporphyrin-III C-methyltransferase activity"/>
    <property type="evidence" value="ECO:0007669"/>
    <property type="project" value="UniProtKB-EC"/>
</dbReference>
<dbReference type="Gene3D" id="3.30.950.10">
    <property type="entry name" value="Methyltransferase, Cobalt-precorrin-4 Transmethylase, Domain 2"/>
    <property type="match status" value="1"/>
</dbReference>
<accession>A0A9Q7AS61</accession>
<name>A0A9Q7AS61_9BACT</name>
<sequence length="486" mass="51758">MTVHLVGAGCGTPALLTLAAKEILSRADHVVYDRLIHPDLLQLCSASCRFHPVGKRRDDHFLSQEGINGLLLSLGQGEGTVVRLKGGDPFLFGRGGEEALALQEGAVFWQAIPGLSAALAGGMVGLGPTQRGLARSLTVATGQTEEEALDGAFWSALAASPGTLALYMAVSLFPDIARSLQEGGLSPQTAAAAVTWAGWGRAKVWRGTLSGLAEAARRGEVRSPSILYVGAVTELPLRPSRGPLQGLQIACCRPAPQSWETARFLETFGADAYSLPLLRQEGLDVSVFRRSLPRADWIVLTSPRGVPLLKDAAEDLRRIRGRLAAIGKGTAEALRRQGLVADAVAAPETSQGLARLLSEVVVEGDRVLFLRNERGSDLAVEAARSQGAVVEECAAYRMVPAAVPAEELYREHWSDSPLDAVLFGSAALAEAWRDRFGPLAEGCRAVAWGRNCGEAVRDLFGLEPCVMETPHLHSLVETLRGAFDRG</sequence>
<dbReference type="KEGG" id="aram:KAR29_03500"/>
<dbReference type="Pfam" id="PF02602">
    <property type="entry name" value="HEM4"/>
    <property type="match status" value="1"/>
</dbReference>
<dbReference type="InterPro" id="IPR000878">
    <property type="entry name" value="4pyrrol_Mease"/>
</dbReference>
<dbReference type="InterPro" id="IPR036108">
    <property type="entry name" value="4pyrrol_syn_uPrphyn_synt_sf"/>
</dbReference>
<evidence type="ECO:0000313" key="9">
    <source>
        <dbReference type="Proteomes" id="UP000671879"/>
    </source>
</evidence>
<dbReference type="SUPFAM" id="SSF69618">
    <property type="entry name" value="HemD-like"/>
    <property type="match status" value="1"/>
</dbReference>
<evidence type="ECO:0000256" key="5">
    <source>
        <dbReference type="ARBA" id="ARBA00023244"/>
    </source>
</evidence>
<keyword evidence="9" id="KW-1185">Reference proteome</keyword>
<dbReference type="InterPro" id="IPR014777">
    <property type="entry name" value="4pyrrole_Mease_sub1"/>
</dbReference>
<dbReference type="GO" id="GO:0019354">
    <property type="term" value="P:siroheme biosynthetic process"/>
    <property type="evidence" value="ECO:0007669"/>
    <property type="project" value="InterPro"/>
</dbReference>
<dbReference type="SUPFAM" id="SSF53790">
    <property type="entry name" value="Tetrapyrrole methylase"/>
    <property type="match status" value="1"/>
</dbReference>
<dbReference type="InterPro" id="IPR006366">
    <property type="entry name" value="CobA/CysG_C"/>
</dbReference>
<feature type="domain" description="Tetrapyrrole methylase" evidence="6">
    <location>
        <begin position="2"/>
        <end position="212"/>
    </location>
</feature>
<keyword evidence="4" id="KW-0949">S-adenosyl-L-methionine</keyword>
<dbReference type="Gene3D" id="3.40.50.10090">
    <property type="match status" value="2"/>
</dbReference>
<evidence type="ECO:0000313" key="8">
    <source>
        <dbReference type="EMBL" id="QTX32991.1"/>
    </source>
</evidence>
<dbReference type="AlphaFoldDB" id="A0A9Q7AS61"/>
<dbReference type="EC" id="2.1.1.107" evidence="1"/>
<dbReference type="InterPro" id="IPR003754">
    <property type="entry name" value="4pyrrol_synth_uPrphyn_synth"/>
</dbReference>
<dbReference type="NCBIfam" id="NF004790">
    <property type="entry name" value="PRK06136.1"/>
    <property type="match status" value="1"/>
</dbReference>
<organism evidence="8 9">
    <name type="scientific">Aminithiophilus ramosus</name>
    <dbReference type="NCBI Taxonomy" id="3029084"/>
    <lineage>
        <taxon>Bacteria</taxon>
        <taxon>Thermotogati</taxon>
        <taxon>Synergistota</taxon>
        <taxon>Synergistia</taxon>
        <taxon>Synergistales</taxon>
        <taxon>Aminithiophilaceae</taxon>
        <taxon>Aminithiophilus</taxon>
    </lineage>
</organism>
<dbReference type="InterPro" id="IPR035996">
    <property type="entry name" value="4pyrrol_Methylase_sf"/>
</dbReference>
<dbReference type="Pfam" id="PF00590">
    <property type="entry name" value="TP_methylase"/>
    <property type="match status" value="1"/>
</dbReference>
<dbReference type="InterPro" id="IPR050161">
    <property type="entry name" value="Siro_Cobalamin_biosynth"/>
</dbReference>
<evidence type="ECO:0000259" key="6">
    <source>
        <dbReference type="Pfam" id="PF00590"/>
    </source>
</evidence>
<dbReference type="EMBL" id="CP072943">
    <property type="protein sequence ID" value="QTX32991.1"/>
    <property type="molecule type" value="Genomic_DNA"/>
</dbReference>
<evidence type="ECO:0000256" key="1">
    <source>
        <dbReference type="ARBA" id="ARBA00012162"/>
    </source>
</evidence>
<keyword evidence="5" id="KW-0627">Porphyrin biosynthesis</keyword>
<dbReference type="GO" id="GO:0004852">
    <property type="term" value="F:uroporphyrinogen-III synthase activity"/>
    <property type="evidence" value="ECO:0007669"/>
    <property type="project" value="InterPro"/>
</dbReference>
<dbReference type="Proteomes" id="UP000671879">
    <property type="component" value="Chromosome"/>
</dbReference>
<evidence type="ECO:0000256" key="2">
    <source>
        <dbReference type="ARBA" id="ARBA00022603"/>
    </source>
</evidence>
<dbReference type="PANTHER" id="PTHR45790:SF3">
    <property type="entry name" value="S-ADENOSYL-L-METHIONINE-DEPENDENT UROPORPHYRINOGEN III METHYLTRANSFERASE, CHLOROPLASTIC"/>
    <property type="match status" value="1"/>
</dbReference>